<dbReference type="EMBL" id="UFYW01000001">
    <property type="protein sequence ID" value="STD83407.1"/>
    <property type="molecule type" value="Genomic_DNA"/>
</dbReference>
<dbReference type="GeneID" id="93225361"/>
<dbReference type="InterPro" id="IPR002178">
    <property type="entry name" value="PTS_EIIA_type-2_dom"/>
</dbReference>
<dbReference type="Gene3D" id="3.40.930.10">
    <property type="entry name" value="Mannitol-specific EII, Chain A"/>
    <property type="match status" value="1"/>
</dbReference>
<reference evidence="12 16" key="2">
    <citation type="submission" date="2020-06" db="EMBL/GenBank/DDBJ databases">
        <title>Crossreactivity between MHC class I-restricted antigens from cancer cells and an enterococcal bacteriophage.</title>
        <authorList>
            <person name="Fluckiger A."/>
            <person name="Daillere R."/>
            <person name="Sassi M."/>
            <person name="Cattoir V."/>
            <person name="Kroemer G."/>
            <person name="Zitvogel L."/>
        </authorList>
    </citation>
    <scope>NUCLEOTIDE SEQUENCE [LARGE SCALE GENOMIC DNA]</scope>
    <source>
        <strain evidence="12 16">EG4</strain>
    </source>
</reference>
<dbReference type="SUPFAM" id="SSF55804">
    <property type="entry name" value="Phoshotransferase/anion transport protein"/>
    <property type="match status" value="1"/>
</dbReference>
<evidence type="ECO:0000256" key="5">
    <source>
        <dbReference type="ARBA" id="ARBA00022679"/>
    </source>
</evidence>
<dbReference type="Proteomes" id="UP001241571">
    <property type="component" value="Unassembled WGS sequence"/>
</dbReference>
<keyword evidence="6" id="KW-0598">Phosphotransferase system</keyword>
<evidence type="ECO:0000256" key="4">
    <source>
        <dbReference type="ARBA" id="ARBA00022553"/>
    </source>
</evidence>
<dbReference type="GO" id="GO:0016301">
    <property type="term" value="F:kinase activity"/>
    <property type="evidence" value="ECO:0007669"/>
    <property type="project" value="UniProtKB-KW"/>
</dbReference>
<evidence type="ECO:0000256" key="6">
    <source>
        <dbReference type="ARBA" id="ARBA00022683"/>
    </source>
</evidence>
<dbReference type="InterPro" id="IPR016152">
    <property type="entry name" value="PTrfase/Anion_transptr"/>
</dbReference>
<evidence type="ECO:0000256" key="10">
    <source>
        <dbReference type="ARBA" id="ARBA00042072"/>
    </source>
</evidence>
<dbReference type="Proteomes" id="UP000571857">
    <property type="component" value="Unassembled WGS sequence"/>
</dbReference>
<dbReference type="GO" id="GO:0005737">
    <property type="term" value="C:cytoplasm"/>
    <property type="evidence" value="ECO:0007669"/>
    <property type="project" value="UniProtKB-SubCell"/>
</dbReference>
<evidence type="ECO:0000313" key="17">
    <source>
        <dbReference type="Proteomes" id="UP001241571"/>
    </source>
</evidence>
<proteinExistence type="predicted"/>
<keyword evidence="3" id="KW-0963">Cytoplasm</keyword>
<dbReference type="Proteomes" id="UP000254807">
    <property type="component" value="Unassembled WGS sequence"/>
</dbReference>
<evidence type="ECO:0000313" key="15">
    <source>
        <dbReference type="Proteomes" id="UP000254807"/>
    </source>
</evidence>
<keyword evidence="4" id="KW-0597">Phosphoprotein</keyword>
<feature type="domain" description="PTS EIIA type-2" evidence="11">
    <location>
        <begin position="4"/>
        <end position="147"/>
    </location>
</feature>
<sequence>MLSELLKEDYIQLDISVENFDEAIKASAQPLLTADVIENEYISSILSIYHEIGPYIVITKQIALPHAPIEKGAKKLALGFTRLERPVISGHESNDPVKFLFPLSAPDNESHISLLSELAELLGNKDFLELLGRMTEKKELIAFLKKFEGENNYA</sequence>
<evidence type="ECO:0000256" key="7">
    <source>
        <dbReference type="ARBA" id="ARBA00022777"/>
    </source>
</evidence>
<protein>
    <recommendedName>
        <fullName evidence="9">Ascorbate-specific PTS system EIIA component</fullName>
    </recommendedName>
    <alternativeName>
        <fullName evidence="10">Ascorbate-specific phosphotransferase enzyme IIA component</fullName>
    </alternativeName>
</protein>
<keyword evidence="5 14" id="KW-0808">Transferase</keyword>
<keyword evidence="7" id="KW-0418">Kinase</keyword>
<dbReference type="EMBL" id="JASUBT010000006">
    <property type="protein sequence ID" value="MDL4936089.1"/>
    <property type="molecule type" value="Genomic_DNA"/>
</dbReference>
<reference evidence="13 17" key="3">
    <citation type="submission" date="2023-06" db="EMBL/GenBank/DDBJ databases">
        <title>Acute promotion of culturable opportunistic pathogens and persistent increase of antibiotic resistance following antibiotic exposure in mouse gut microbiota.</title>
        <authorList>
            <person name="Li L."/>
            <person name="Wang B."/>
            <person name="Sun Y."/>
            <person name="Wang M."/>
            <person name="Xu H."/>
        </authorList>
    </citation>
    <scope>NUCLEOTIDE SEQUENCE [LARGE SCALE GENOMIC DNA]</scope>
    <source>
        <strain evidence="13 17">CRI2_2</strain>
    </source>
</reference>
<evidence type="ECO:0000256" key="3">
    <source>
        <dbReference type="ARBA" id="ARBA00022490"/>
    </source>
</evidence>
<evidence type="ECO:0000313" key="16">
    <source>
        <dbReference type="Proteomes" id="UP000571857"/>
    </source>
</evidence>
<comment type="subcellular location">
    <subcellularLocation>
        <location evidence="1">Cytoplasm</location>
    </subcellularLocation>
</comment>
<evidence type="ECO:0000313" key="13">
    <source>
        <dbReference type="EMBL" id="MDL4936089.1"/>
    </source>
</evidence>
<evidence type="ECO:0000256" key="2">
    <source>
        <dbReference type="ARBA" id="ARBA00022448"/>
    </source>
</evidence>
<dbReference type="OrthoDB" id="369398at2"/>
<dbReference type="Pfam" id="PF00359">
    <property type="entry name" value="PTS_EIIA_2"/>
    <property type="match status" value="1"/>
</dbReference>
<evidence type="ECO:0000259" key="11">
    <source>
        <dbReference type="PROSITE" id="PS51094"/>
    </source>
</evidence>
<keyword evidence="12" id="KW-0762">Sugar transport</keyword>
<evidence type="ECO:0000256" key="8">
    <source>
        <dbReference type="ARBA" id="ARBA00037387"/>
    </source>
</evidence>
<dbReference type="GO" id="GO:0009401">
    <property type="term" value="P:phosphoenolpyruvate-dependent sugar phosphotransferase system"/>
    <property type="evidence" value="ECO:0007669"/>
    <property type="project" value="UniProtKB-KW"/>
</dbReference>
<accession>A0A1L8TW93</accession>
<evidence type="ECO:0000256" key="1">
    <source>
        <dbReference type="ARBA" id="ARBA00004496"/>
    </source>
</evidence>
<dbReference type="EMBL" id="JABXJK010000005">
    <property type="protein sequence ID" value="MBA0971275.1"/>
    <property type="molecule type" value="Genomic_DNA"/>
</dbReference>
<dbReference type="PANTHER" id="PTHR36203:SF1">
    <property type="entry name" value="ASCORBATE-SPECIFIC PTS SYSTEM EIIA COMPONENT"/>
    <property type="match status" value="1"/>
</dbReference>
<dbReference type="InterPro" id="IPR051351">
    <property type="entry name" value="Ascorbate-PTS_EIIA_comp"/>
</dbReference>
<dbReference type="PROSITE" id="PS51094">
    <property type="entry name" value="PTS_EIIA_TYPE_2"/>
    <property type="match status" value="1"/>
</dbReference>
<evidence type="ECO:0000256" key="9">
    <source>
        <dbReference type="ARBA" id="ARBA00041175"/>
    </source>
</evidence>
<name>A0A1L8TW93_ENTGA</name>
<evidence type="ECO:0000313" key="12">
    <source>
        <dbReference type="EMBL" id="MBA0971275.1"/>
    </source>
</evidence>
<keyword evidence="15" id="KW-1185">Reference proteome</keyword>
<organism evidence="14 15">
    <name type="scientific">Enterococcus gallinarum</name>
    <dbReference type="NCBI Taxonomy" id="1353"/>
    <lineage>
        <taxon>Bacteria</taxon>
        <taxon>Bacillati</taxon>
        <taxon>Bacillota</taxon>
        <taxon>Bacilli</taxon>
        <taxon>Lactobacillales</taxon>
        <taxon>Enterococcaceae</taxon>
        <taxon>Enterococcus</taxon>
    </lineage>
</organism>
<evidence type="ECO:0000313" key="14">
    <source>
        <dbReference type="EMBL" id="STD83407.1"/>
    </source>
</evidence>
<comment type="function">
    <text evidence="8">The phosphoenolpyruvate-dependent sugar phosphotransferase system (sugar PTS), a major carbohydrate active transport system, catalyzes the phosphorylation of incoming sugar substrates concomitantly with their translocation across the cell membrane. The enzyme II UlaABC PTS system is involved in ascorbate transport.</text>
</comment>
<reference evidence="14 15" key="1">
    <citation type="submission" date="2018-06" db="EMBL/GenBank/DDBJ databases">
        <authorList>
            <consortium name="Pathogen Informatics"/>
            <person name="Doyle S."/>
        </authorList>
    </citation>
    <scope>NUCLEOTIDE SEQUENCE [LARGE SCALE GENOMIC DNA]</scope>
    <source>
        <strain evidence="14 15">NCTC12360</strain>
    </source>
</reference>
<dbReference type="RefSeq" id="WP_060815089.1">
    <property type="nucleotide sequence ID" value="NZ_BSYC01000002.1"/>
</dbReference>
<keyword evidence="14" id="KW-0670">Pyruvate</keyword>
<keyword evidence="2" id="KW-0813">Transport</keyword>
<dbReference type="PANTHER" id="PTHR36203">
    <property type="entry name" value="ASCORBATE-SPECIFIC PTS SYSTEM EIIA COMPONENT"/>
    <property type="match status" value="1"/>
</dbReference>
<gene>
    <name evidence="14" type="primary">ulaC_3</name>
    <name evidence="12" type="ORF">HWH42_01480</name>
    <name evidence="14" type="ORF">NCTC12360_01872</name>
    <name evidence="13" type="ORF">QRX88_10215</name>
</gene>
<dbReference type="AlphaFoldDB" id="A0A1L8TW93"/>